<accession>A0A0E0E9N9</accession>
<evidence type="ECO:0000313" key="1">
    <source>
        <dbReference type="EnsemblPlants" id="OMERI07G07480.1"/>
    </source>
</evidence>
<dbReference type="HOGENOM" id="CLU_2324296_0_0_1"/>
<dbReference type="Proteomes" id="UP000008021">
    <property type="component" value="Chromosome 7"/>
</dbReference>
<dbReference type="Gramene" id="OMERI07G07480.1">
    <property type="protein sequence ID" value="OMERI07G07480.1"/>
    <property type="gene ID" value="OMERI07G07480"/>
</dbReference>
<keyword evidence="2" id="KW-1185">Reference proteome</keyword>
<proteinExistence type="predicted"/>
<evidence type="ECO:0000313" key="2">
    <source>
        <dbReference type="Proteomes" id="UP000008021"/>
    </source>
</evidence>
<name>A0A0E0E9N9_9ORYZ</name>
<sequence>MSLMKSCKYVYLICLNSPLKERDASHKDFICLDAPLKDEHVTYKGIGGPGSQAGLGFRLPLVYINLARLNTLLEERGETYMGKGGAGSQAGRDLGFPQS</sequence>
<reference evidence="1" key="1">
    <citation type="submission" date="2015-04" db="UniProtKB">
        <authorList>
            <consortium name="EnsemblPlants"/>
        </authorList>
    </citation>
    <scope>IDENTIFICATION</scope>
</reference>
<protein>
    <submittedName>
        <fullName evidence="1">Uncharacterized protein</fullName>
    </submittedName>
</protein>
<dbReference type="AlphaFoldDB" id="A0A0E0E9N9"/>
<organism evidence="1">
    <name type="scientific">Oryza meridionalis</name>
    <dbReference type="NCBI Taxonomy" id="40149"/>
    <lineage>
        <taxon>Eukaryota</taxon>
        <taxon>Viridiplantae</taxon>
        <taxon>Streptophyta</taxon>
        <taxon>Embryophyta</taxon>
        <taxon>Tracheophyta</taxon>
        <taxon>Spermatophyta</taxon>
        <taxon>Magnoliopsida</taxon>
        <taxon>Liliopsida</taxon>
        <taxon>Poales</taxon>
        <taxon>Poaceae</taxon>
        <taxon>BOP clade</taxon>
        <taxon>Oryzoideae</taxon>
        <taxon>Oryzeae</taxon>
        <taxon>Oryzinae</taxon>
        <taxon>Oryza</taxon>
    </lineage>
</organism>
<dbReference type="EnsemblPlants" id="OMERI07G07480.1">
    <property type="protein sequence ID" value="OMERI07G07480.1"/>
    <property type="gene ID" value="OMERI07G07480"/>
</dbReference>
<reference evidence="1" key="2">
    <citation type="submission" date="2018-05" db="EMBL/GenBank/DDBJ databases">
        <title>OmerRS3 (Oryza meridionalis Reference Sequence Version 3).</title>
        <authorList>
            <person name="Zhang J."/>
            <person name="Kudrna D."/>
            <person name="Lee S."/>
            <person name="Talag J."/>
            <person name="Welchert J."/>
            <person name="Wing R.A."/>
        </authorList>
    </citation>
    <scope>NUCLEOTIDE SEQUENCE [LARGE SCALE GENOMIC DNA]</scope>
    <source>
        <strain evidence="1">cv. OR44</strain>
    </source>
</reference>